<evidence type="ECO:0000256" key="1">
    <source>
        <dbReference type="ARBA" id="ARBA00004173"/>
    </source>
</evidence>
<comment type="similarity">
    <text evidence="2">Belongs to the complex I LYR family.</text>
</comment>
<dbReference type="STRING" id="91626.A0A0C9MGJ8"/>
<dbReference type="GO" id="GO:0005739">
    <property type="term" value="C:mitochondrion"/>
    <property type="evidence" value="ECO:0007669"/>
    <property type="project" value="UniProtKB-SubCell"/>
</dbReference>
<reference evidence="9" key="1">
    <citation type="submission" date="2014-09" db="EMBL/GenBank/DDBJ databases">
        <title>Draft genome sequence of an oleaginous Mucoromycotina fungus Mucor ambiguus NBRC6742.</title>
        <authorList>
            <person name="Takeda I."/>
            <person name="Yamane N."/>
            <person name="Morita T."/>
            <person name="Tamano K."/>
            <person name="Machida M."/>
            <person name="Baker S."/>
            <person name="Koike H."/>
        </authorList>
    </citation>
    <scope>NUCLEOTIDE SEQUENCE</scope>
    <source>
        <strain evidence="9">NBRC 6742</strain>
    </source>
</reference>
<evidence type="ECO:0000259" key="8">
    <source>
        <dbReference type="Pfam" id="PF05347"/>
    </source>
</evidence>
<keyword evidence="10" id="KW-1185">Reference proteome</keyword>
<name>A0A0C9MGJ8_9FUNG</name>
<dbReference type="AlphaFoldDB" id="A0A0C9MGJ8"/>
<sequence length="102" mass="11832">MLPTLIRLHKAPPMPKFFQEGLTLDHFLLRGQVISLYRQIVRCTKGMDKRDAKELIQWARGDFERHRNEKSIDHIKSLISSGKHQMHSLQSSVTLAHTSKSK</sequence>
<evidence type="ECO:0000256" key="6">
    <source>
        <dbReference type="ARBA" id="ARBA00044735"/>
    </source>
</evidence>
<comment type="subcellular location">
    <subcellularLocation>
        <location evidence="1">Mitochondrion</location>
    </subcellularLocation>
</comment>
<keyword evidence="4" id="KW-0496">Mitochondrion</keyword>
<dbReference type="InterPro" id="IPR008011">
    <property type="entry name" value="Complex1_LYR_dom"/>
</dbReference>
<protein>
    <recommendedName>
        <fullName evidence="5">LYR motif-containing protein 2</fullName>
    </recommendedName>
</protein>
<evidence type="ECO:0000256" key="5">
    <source>
        <dbReference type="ARBA" id="ARBA00026235"/>
    </source>
</evidence>
<feature type="domain" description="Complex 1 LYR protein" evidence="8">
    <location>
        <begin position="32"/>
        <end position="86"/>
    </location>
</feature>
<evidence type="ECO:0000256" key="7">
    <source>
        <dbReference type="SAM" id="MobiDB-lite"/>
    </source>
</evidence>
<gene>
    <name evidence="9" type="ORF">MAM1_0122d05907</name>
</gene>
<evidence type="ECO:0000256" key="3">
    <source>
        <dbReference type="ARBA" id="ARBA00022946"/>
    </source>
</evidence>
<organism evidence="9">
    <name type="scientific">Mucor ambiguus</name>
    <dbReference type="NCBI Taxonomy" id="91626"/>
    <lineage>
        <taxon>Eukaryota</taxon>
        <taxon>Fungi</taxon>
        <taxon>Fungi incertae sedis</taxon>
        <taxon>Mucoromycota</taxon>
        <taxon>Mucoromycotina</taxon>
        <taxon>Mucoromycetes</taxon>
        <taxon>Mucorales</taxon>
        <taxon>Mucorineae</taxon>
        <taxon>Mucoraceae</taxon>
        <taxon>Mucor</taxon>
    </lineage>
</organism>
<evidence type="ECO:0000313" key="10">
    <source>
        <dbReference type="Proteomes" id="UP000053815"/>
    </source>
</evidence>
<dbReference type="PANTHER" id="PTHR13675">
    <property type="entry name" value="LYR MOTIF-CONTAINING PROTEIN 2"/>
    <property type="match status" value="1"/>
</dbReference>
<keyword evidence="3" id="KW-0809">Transit peptide</keyword>
<dbReference type="Proteomes" id="UP000053815">
    <property type="component" value="Unassembled WGS sequence"/>
</dbReference>
<dbReference type="OrthoDB" id="74240at2759"/>
<accession>A0A0C9MGJ8</accession>
<dbReference type="Pfam" id="PF05347">
    <property type="entry name" value="Complex1_LYR"/>
    <property type="match status" value="1"/>
</dbReference>
<dbReference type="PANTHER" id="PTHR13675:SF0">
    <property type="entry name" value="LYR MOTIF-CONTAINING PROTEIN 2"/>
    <property type="match status" value="1"/>
</dbReference>
<dbReference type="InterPro" id="IPR045293">
    <property type="entry name" value="Complex1_LYR_LYRM2"/>
</dbReference>
<comment type="function">
    <text evidence="6">Involved in efficient integration of the N-module into mitochondrial respiratory chain complex I.</text>
</comment>
<evidence type="ECO:0000313" key="9">
    <source>
        <dbReference type="EMBL" id="GAN06424.1"/>
    </source>
</evidence>
<evidence type="ECO:0000256" key="4">
    <source>
        <dbReference type="ARBA" id="ARBA00023128"/>
    </source>
</evidence>
<dbReference type="EMBL" id="DF836411">
    <property type="protein sequence ID" value="GAN06424.1"/>
    <property type="molecule type" value="Genomic_DNA"/>
</dbReference>
<feature type="region of interest" description="Disordered" evidence="7">
    <location>
        <begin position="81"/>
        <end position="102"/>
    </location>
</feature>
<proteinExistence type="inferred from homology"/>
<evidence type="ECO:0000256" key="2">
    <source>
        <dbReference type="ARBA" id="ARBA00009508"/>
    </source>
</evidence>
<dbReference type="CDD" id="cd20262">
    <property type="entry name" value="Complex1_LYR_LYRM2"/>
    <property type="match status" value="1"/>
</dbReference>